<reference evidence="1 2" key="1">
    <citation type="submission" date="2014-04" db="EMBL/GenBank/DDBJ databases">
        <title>Evolutionary Origins and Diversification of the Mycorrhizal Mutualists.</title>
        <authorList>
            <consortium name="DOE Joint Genome Institute"/>
            <consortium name="Mycorrhizal Genomics Consortium"/>
            <person name="Kohler A."/>
            <person name="Kuo A."/>
            <person name="Nagy L.G."/>
            <person name="Floudas D."/>
            <person name="Copeland A."/>
            <person name="Barry K.W."/>
            <person name="Cichocki N."/>
            <person name="Veneault-Fourrey C."/>
            <person name="LaButti K."/>
            <person name="Lindquist E.A."/>
            <person name="Lipzen A."/>
            <person name="Lundell T."/>
            <person name="Morin E."/>
            <person name="Murat C."/>
            <person name="Riley R."/>
            <person name="Ohm R."/>
            <person name="Sun H."/>
            <person name="Tunlid A."/>
            <person name="Henrissat B."/>
            <person name="Grigoriev I.V."/>
            <person name="Hibbett D.S."/>
            <person name="Martin F."/>
        </authorList>
    </citation>
    <scope>NUCLEOTIDE SEQUENCE [LARGE SCALE GENOMIC DNA]</scope>
    <source>
        <strain evidence="1 2">Koide BX008</strain>
    </source>
</reference>
<dbReference type="AlphaFoldDB" id="A0A0C2WG88"/>
<dbReference type="HOGENOM" id="CLU_099691_0_0_1"/>
<sequence>MLDFAIEYRDVIDKITDECSSNLQAYEMDRKEWKLAAELRGILRIFKDATLFFSREAVPSLTTVIPAMDHIDEALATSIASIDSSHAIWSALSIGKRTLNRYYSKTDYSETYRIAMILNPGYKLAYFRLAKWPEDWIKTAEALVRDNYNQKYKHMAEKRPPSRM</sequence>
<dbReference type="Proteomes" id="UP000054549">
    <property type="component" value="Unassembled WGS sequence"/>
</dbReference>
<dbReference type="InParanoid" id="A0A0C2WG88"/>
<dbReference type="InterPro" id="IPR012337">
    <property type="entry name" value="RNaseH-like_sf"/>
</dbReference>
<name>A0A0C2WG88_AMAMK</name>
<protein>
    <submittedName>
        <fullName evidence="1">Uncharacterized protein</fullName>
    </submittedName>
</protein>
<organism evidence="1 2">
    <name type="scientific">Amanita muscaria (strain Koide BX008)</name>
    <dbReference type="NCBI Taxonomy" id="946122"/>
    <lineage>
        <taxon>Eukaryota</taxon>
        <taxon>Fungi</taxon>
        <taxon>Dikarya</taxon>
        <taxon>Basidiomycota</taxon>
        <taxon>Agaricomycotina</taxon>
        <taxon>Agaricomycetes</taxon>
        <taxon>Agaricomycetidae</taxon>
        <taxon>Agaricales</taxon>
        <taxon>Pluteineae</taxon>
        <taxon>Amanitaceae</taxon>
        <taxon>Amanita</taxon>
    </lineage>
</organism>
<dbReference type="OrthoDB" id="3359487at2759"/>
<evidence type="ECO:0000313" key="1">
    <source>
        <dbReference type="EMBL" id="KIL55103.1"/>
    </source>
</evidence>
<accession>A0A0C2WG88</accession>
<gene>
    <name evidence="1" type="ORF">M378DRAFT_91402</name>
</gene>
<proteinExistence type="predicted"/>
<dbReference type="SUPFAM" id="SSF53098">
    <property type="entry name" value="Ribonuclease H-like"/>
    <property type="match status" value="1"/>
</dbReference>
<dbReference type="EMBL" id="KN818567">
    <property type="protein sequence ID" value="KIL55103.1"/>
    <property type="molecule type" value="Genomic_DNA"/>
</dbReference>
<evidence type="ECO:0000313" key="2">
    <source>
        <dbReference type="Proteomes" id="UP000054549"/>
    </source>
</evidence>
<keyword evidence="2" id="KW-1185">Reference proteome</keyword>